<dbReference type="PANTHER" id="PTHR45641:SF19">
    <property type="entry name" value="NEPHROCYSTIN-3"/>
    <property type="match status" value="1"/>
</dbReference>
<dbReference type="AlphaFoldDB" id="A0A518I5Z9"/>
<organism evidence="4 5">
    <name type="scientific">Gimesia fumaroli</name>
    <dbReference type="NCBI Taxonomy" id="2527976"/>
    <lineage>
        <taxon>Bacteria</taxon>
        <taxon>Pseudomonadati</taxon>
        <taxon>Planctomycetota</taxon>
        <taxon>Planctomycetia</taxon>
        <taxon>Planctomycetales</taxon>
        <taxon>Planctomycetaceae</taxon>
        <taxon>Gimesia</taxon>
    </lineage>
</organism>
<sequence length="1002" mass="113619">MDFLEWLDIAENLITEEDLDSAIEILQSNLNFKQNHPPIAECEALRLLGYILNIREDYAAAQQRLKEGIQIAEINGLPAQSLAVCLEELAKTYWATEKYSDAEAILKAAILLFQDEIVDIETQFNCFYLLGEVLSQLGNDREAEKHLVKAVHLAREELFEPEIMSDCLRALGDVLQNLKQFDAAEQTLLEAVAFASQESVPADKLCDSLCLLATLFHNQGEYGKADRHLHHAAQVAKKQDVSPISRCYSFQLLGESLLSQGRDEEAISFLFDAFEIANTNSLPAQTRCICTWALGEGLHNLDRYEEAEKHFSTAVEIARNESVDTHTLCDCLYSHAELLYSKWNQSGQKENLIQAEELLTESIHIAQQDGKIEQSLCNALCNLGEVLRCQNRPQAAEQILQQALQVAEENNLAALHHCNCLRSLSQLQTDQHQYTEAISTLEKASHQLSNYIASHHGMAGVPNVLATYHNIFSNGFQLCEQTLKETGFSEKELLWKLLAFWDTEKCTSVRERLRLQISQPCSTKQIPNQSRWISGPRDWQQLFKQTTDKIPDYQLATLRTLCSQSVVENQPVNTLLELSDQSDDERKAQFCQPIAQSELNHLLATDQSIIIGFYLEDKDLVILPIRRDRQTKEPTIIHNGNCLFRLLNVRDQLEELLQLQQQMVPVLKKYRLVGKQPADIDNEIGSWQQSISSPLFSLFQWDKLFELITHPEEESGQLHLTLIPDGMLYQFPLHAAYDKKTGRRLFEQVASINYALSLRTLELQKQIDLQDASNQSSIQGTVFAYSNPDGAQDNQFLAYVHQEVASMVGEVGIDHLWIHGDRKPEPACRENMRERHSLGNLLWNIGHGGSGEKEDRFDVPGRGEQTVLRPSILLADGIVSDSRMVAEQYDFSTLQLNHYSCCTLGRTTSLKSTQELEGWIASLTLLGCRRISSAIWELCDAAAADFGRCWIKALKEHAFIESPQPHAFAVAFKQALTEFRTLEDGRWNHEFYWAPYVLYGVP</sequence>
<gene>
    <name evidence="4" type="ORF">Enr17x_05070</name>
</gene>
<evidence type="ECO:0000313" key="5">
    <source>
        <dbReference type="Proteomes" id="UP000318313"/>
    </source>
</evidence>
<protein>
    <submittedName>
        <fullName evidence="4">Tetratricopeptide repeat protein</fullName>
    </submittedName>
</protein>
<dbReference type="Gene3D" id="1.25.40.10">
    <property type="entry name" value="Tetratricopeptide repeat domain"/>
    <property type="match status" value="2"/>
</dbReference>
<keyword evidence="5" id="KW-1185">Reference proteome</keyword>
<evidence type="ECO:0000259" key="3">
    <source>
        <dbReference type="Pfam" id="PF12770"/>
    </source>
</evidence>
<evidence type="ECO:0000313" key="4">
    <source>
        <dbReference type="EMBL" id="QDV48495.1"/>
    </source>
</evidence>
<keyword evidence="2" id="KW-0802">TPR repeat</keyword>
<name>A0A518I5Z9_9PLAN</name>
<evidence type="ECO:0000256" key="2">
    <source>
        <dbReference type="ARBA" id="ARBA00022803"/>
    </source>
</evidence>
<dbReference type="InterPro" id="IPR011990">
    <property type="entry name" value="TPR-like_helical_dom_sf"/>
</dbReference>
<dbReference type="SMART" id="SM00028">
    <property type="entry name" value="TPR"/>
    <property type="match status" value="11"/>
</dbReference>
<dbReference type="InterPro" id="IPR019734">
    <property type="entry name" value="TPR_rpt"/>
</dbReference>
<dbReference type="OrthoDB" id="225731at2"/>
<dbReference type="Proteomes" id="UP000318313">
    <property type="component" value="Chromosome"/>
</dbReference>
<dbReference type="EMBL" id="CP037452">
    <property type="protein sequence ID" value="QDV48495.1"/>
    <property type="molecule type" value="Genomic_DNA"/>
</dbReference>
<dbReference type="Pfam" id="PF12770">
    <property type="entry name" value="CHAT"/>
    <property type="match status" value="1"/>
</dbReference>
<feature type="domain" description="CHAT" evidence="3">
    <location>
        <begin position="703"/>
        <end position="1000"/>
    </location>
</feature>
<dbReference type="Pfam" id="PF13424">
    <property type="entry name" value="TPR_12"/>
    <property type="match status" value="1"/>
</dbReference>
<proteinExistence type="predicted"/>
<dbReference type="SUPFAM" id="SSF48452">
    <property type="entry name" value="TPR-like"/>
    <property type="match status" value="3"/>
</dbReference>
<accession>A0A518I5Z9</accession>
<dbReference type="RefSeq" id="WP_145305629.1">
    <property type="nucleotide sequence ID" value="NZ_CP037452.1"/>
</dbReference>
<dbReference type="InterPro" id="IPR024983">
    <property type="entry name" value="CHAT_dom"/>
</dbReference>
<keyword evidence="1" id="KW-0677">Repeat</keyword>
<evidence type="ECO:0000256" key="1">
    <source>
        <dbReference type="ARBA" id="ARBA00022737"/>
    </source>
</evidence>
<dbReference type="PANTHER" id="PTHR45641">
    <property type="entry name" value="TETRATRICOPEPTIDE REPEAT PROTEIN (AFU_ORTHOLOGUE AFUA_6G03870)"/>
    <property type="match status" value="1"/>
</dbReference>
<dbReference type="KEGG" id="gfm:Enr17x_05070"/>
<reference evidence="4 5" key="1">
    <citation type="submission" date="2019-03" db="EMBL/GenBank/DDBJ databases">
        <title>Deep-cultivation of Planctomycetes and their phenomic and genomic characterization uncovers novel biology.</title>
        <authorList>
            <person name="Wiegand S."/>
            <person name="Jogler M."/>
            <person name="Boedeker C."/>
            <person name="Pinto D."/>
            <person name="Vollmers J."/>
            <person name="Rivas-Marin E."/>
            <person name="Kohn T."/>
            <person name="Peeters S.H."/>
            <person name="Heuer A."/>
            <person name="Rast P."/>
            <person name="Oberbeckmann S."/>
            <person name="Bunk B."/>
            <person name="Jeske O."/>
            <person name="Meyerdierks A."/>
            <person name="Storesund J.E."/>
            <person name="Kallscheuer N."/>
            <person name="Luecker S."/>
            <person name="Lage O.M."/>
            <person name="Pohl T."/>
            <person name="Merkel B.J."/>
            <person name="Hornburger P."/>
            <person name="Mueller R.-W."/>
            <person name="Bruemmer F."/>
            <person name="Labrenz M."/>
            <person name="Spormann A.M."/>
            <person name="Op den Camp H."/>
            <person name="Overmann J."/>
            <person name="Amann R."/>
            <person name="Jetten M.S.M."/>
            <person name="Mascher T."/>
            <person name="Medema M.H."/>
            <person name="Devos D.P."/>
            <person name="Kaster A.-K."/>
            <person name="Ovreas L."/>
            <person name="Rohde M."/>
            <person name="Galperin M.Y."/>
            <person name="Jogler C."/>
        </authorList>
    </citation>
    <scope>NUCLEOTIDE SEQUENCE [LARGE SCALE GENOMIC DNA]</scope>
    <source>
        <strain evidence="4 5">Enr17</strain>
    </source>
</reference>